<keyword evidence="2" id="KW-0479">Metal-binding</keyword>
<dbReference type="Pfam" id="PF00127">
    <property type="entry name" value="Copper-bind"/>
    <property type="match status" value="1"/>
</dbReference>
<dbReference type="EMBL" id="CP032518">
    <property type="protein sequence ID" value="QEZ45147.1"/>
    <property type="molecule type" value="Genomic_DNA"/>
</dbReference>
<dbReference type="PANTHER" id="PTHR38439">
    <property type="entry name" value="AURACYANIN-B"/>
    <property type="match status" value="1"/>
</dbReference>
<dbReference type="GO" id="GO:0005507">
    <property type="term" value="F:copper ion binding"/>
    <property type="evidence" value="ECO:0007669"/>
    <property type="project" value="InterPro"/>
</dbReference>
<evidence type="ECO:0000256" key="3">
    <source>
        <dbReference type="ARBA" id="ARBA00022764"/>
    </source>
</evidence>
<evidence type="ECO:0000313" key="7">
    <source>
        <dbReference type="EMBL" id="QEZ45147.1"/>
    </source>
</evidence>
<dbReference type="GO" id="GO:0009055">
    <property type="term" value="F:electron transfer activity"/>
    <property type="evidence" value="ECO:0007669"/>
    <property type="project" value="InterPro"/>
</dbReference>
<dbReference type="AlphaFoldDB" id="A0A5P3VFJ2"/>
<organism evidence="7 8">
    <name type="scientific">Cupriavidus oxalaticus</name>
    <dbReference type="NCBI Taxonomy" id="96344"/>
    <lineage>
        <taxon>Bacteria</taxon>
        <taxon>Pseudomonadati</taxon>
        <taxon>Pseudomonadota</taxon>
        <taxon>Betaproteobacteria</taxon>
        <taxon>Burkholderiales</taxon>
        <taxon>Burkholderiaceae</taxon>
        <taxon>Cupriavidus</taxon>
    </lineage>
</organism>
<accession>A0A5P3VFJ2</accession>
<dbReference type="GO" id="GO:0042597">
    <property type="term" value="C:periplasmic space"/>
    <property type="evidence" value="ECO:0007669"/>
    <property type="project" value="UniProtKB-SubCell"/>
</dbReference>
<evidence type="ECO:0000313" key="8">
    <source>
        <dbReference type="Proteomes" id="UP000325743"/>
    </source>
</evidence>
<dbReference type="InterPro" id="IPR000923">
    <property type="entry name" value="BlueCu_1"/>
</dbReference>
<dbReference type="PANTHER" id="PTHR38439:SF3">
    <property type="entry name" value="COPPER-RESISTANT CUPROPROTEIN COPI"/>
    <property type="match status" value="1"/>
</dbReference>
<sequence>MRGLACFVAAMALSSMALGSSDEPEWWHGHGHGGGGVTAAGKPGDARKVSRTVTLQMRDGAPFTPATITVKRGETIRFIVKNTGKVKHEMVFGTEGQLTELYHVRMQAPSKERTPPNAVAVEGGKSGEIIWEFTKFGTVSFACLLPGHYDAGERGTVIVQ</sequence>
<dbReference type="SUPFAM" id="SSF49503">
    <property type="entry name" value="Cupredoxins"/>
    <property type="match status" value="1"/>
</dbReference>
<reference evidence="7 8" key="1">
    <citation type="submission" date="2018-09" db="EMBL/GenBank/DDBJ databases">
        <title>Complete genome sequence of Cupriavidus oxalaticus T2, a bacterium capable of phenol tolerance and degradation.</title>
        <authorList>
            <person name="Yan J."/>
        </authorList>
    </citation>
    <scope>NUCLEOTIDE SEQUENCE [LARGE SCALE GENOMIC DNA]</scope>
    <source>
        <strain evidence="7 8">T2</strain>
    </source>
</reference>
<evidence type="ECO:0000259" key="6">
    <source>
        <dbReference type="Pfam" id="PF00127"/>
    </source>
</evidence>
<dbReference type="Gene3D" id="2.60.40.420">
    <property type="entry name" value="Cupredoxins - blue copper proteins"/>
    <property type="match status" value="1"/>
</dbReference>
<keyword evidence="5" id="KW-0732">Signal</keyword>
<evidence type="ECO:0000256" key="5">
    <source>
        <dbReference type="SAM" id="SignalP"/>
    </source>
</evidence>
<dbReference type="InterPro" id="IPR008972">
    <property type="entry name" value="Cupredoxin"/>
</dbReference>
<comment type="subcellular location">
    <subcellularLocation>
        <location evidence="1">Periplasm</location>
    </subcellularLocation>
</comment>
<feature type="domain" description="Blue (type 1) copper" evidence="6">
    <location>
        <begin position="62"/>
        <end position="160"/>
    </location>
</feature>
<evidence type="ECO:0000256" key="1">
    <source>
        <dbReference type="ARBA" id="ARBA00004418"/>
    </source>
</evidence>
<dbReference type="InterPro" id="IPR050845">
    <property type="entry name" value="Cu-binding_ET"/>
</dbReference>
<evidence type="ECO:0000256" key="2">
    <source>
        <dbReference type="ARBA" id="ARBA00022723"/>
    </source>
</evidence>
<keyword evidence="4" id="KW-0186">Copper</keyword>
<protein>
    <recommendedName>
        <fullName evidence="6">Blue (type 1) copper domain-containing protein</fullName>
    </recommendedName>
</protein>
<gene>
    <name evidence="7" type="ORF">D2917_07745</name>
</gene>
<keyword evidence="3" id="KW-0574">Periplasm</keyword>
<evidence type="ECO:0000256" key="4">
    <source>
        <dbReference type="ARBA" id="ARBA00023008"/>
    </source>
</evidence>
<feature type="signal peptide" evidence="5">
    <location>
        <begin position="1"/>
        <end position="19"/>
    </location>
</feature>
<name>A0A5P3VFJ2_9BURK</name>
<proteinExistence type="predicted"/>
<feature type="chain" id="PRO_5024878251" description="Blue (type 1) copper domain-containing protein" evidence="5">
    <location>
        <begin position="20"/>
        <end position="160"/>
    </location>
</feature>
<dbReference type="Proteomes" id="UP000325743">
    <property type="component" value="Chromosome 1"/>
</dbReference>
<dbReference type="CDD" id="cd04211">
    <property type="entry name" value="Cupredoxin_like_2"/>
    <property type="match status" value="1"/>
</dbReference>